<sequence>MSEESSETGPNPEVAEVAVVDEAALEEAEAPPAPRPMPGEAGIALAGLWVVATGLCSGFLINALYLVFDLAVMGDATDLTGRAAISFGVYGLLTAAHVVVALNLRWGANWARIAALVLQSGGIAACVYWIGVAFTSWSVTSITVAGGCFLGIALFVGLIAATTTRAMRAWCLGLSADPEPHVSGSRLLR</sequence>
<protein>
    <recommendedName>
        <fullName evidence="4">Integral membrane protein</fullName>
    </recommendedName>
</protein>
<reference evidence="3" key="1">
    <citation type="journal article" date="2019" name="Int. J. Syst. Evol. Microbiol.">
        <title>The Global Catalogue of Microorganisms (GCM) 10K type strain sequencing project: providing services to taxonomists for standard genome sequencing and annotation.</title>
        <authorList>
            <consortium name="The Broad Institute Genomics Platform"/>
            <consortium name="The Broad Institute Genome Sequencing Center for Infectious Disease"/>
            <person name="Wu L."/>
            <person name="Ma J."/>
        </authorList>
    </citation>
    <scope>NUCLEOTIDE SEQUENCE [LARGE SCALE GENOMIC DNA]</scope>
    <source>
        <strain evidence="3">KACC 12634</strain>
    </source>
</reference>
<keyword evidence="3" id="KW-1185">Reference proteome</keyword>
<feature type="transmembrane region" description="Helical" evidence="1">
    <location>
        <begin position="113"/>
        <end position="131"/>
    </location>
</feature>
<feature type="transmembrane region" description="Helical" evidence="1">
    <location>
        <begin position="137"/>
        <end position="160"/>
    </location>
</feature>
<name>A0ABW2DDR4_9ACTN</name>
<evidence type="ECO:0008006" key="4">
    <source>
        <dbReference type="Google" id="ProtNLM"/>
    </source>
</evidence>
<evidence type="ECO:0000313" key="2">
    <source>
        <dbReference type="EMBL" id="MFC6959297.1"/>
    </source>
</evidence>
<comment type="caution">
    <text evidence="2">The sequence shown here is derived from an EMBL/GenBank/DDBJ whole genome shotgun (WGS) entry which is preliminary data.</text>
</comment>
<keyword evidence="1" id="KW-0472">Membrane</keyword>
<dbReference type="EMBL" id="JBHSYS010000004">
    <property type="protein sequence ID" value="MFC6959297.1"/>
    <property type="molecule type" value="Genomic_DNA"/>
</dbReference>
<accession>A0ABW2DDR4</accession>
<keyword evidence="1" id="KW-0812">Transmembrane</keyword>
<evidence type="ECO:0000313" key="3">
    <source>
        <dbReference type="Proteomes" id="UP001596470"/>
    </source>
</evidence>
<dbReference type="RefSeq" id="WP_382345078.1">
    <property type="nucleotide sequence ID" value="NZ_JBHMBP010000001.1"/>
</dbReference>
<feature type="transmembrane region" description="Helical" evidence="1">
    <location>
        <begin position="43"/>
        <end position="67"/>
    </location>
</feature>
<organism evidence="2 3">
    <name type="scientific">Glycomyces mayteni</name>
    <dbReference type="NCBI Taxonomy" id="543887"/>
    <lineage>
        <taxon>Bacteria</taxon>
        <taxon>Bacillati</taxon>
        <taxon>Actinomycetota</taxon>
        <taxon>Actinomycetes</taxon>
        <taxon>Glycomycetales</taxon>
        <taxon>Glycomycetaceae</taxon>
        <taxon>Glycomyces</taxon>
    </lineage>
</organism>
<evidence type="ECO:0000256" key="1">
    <source>
        <dbReference type="SAM" id="Phobius"/>
    </source>
</evidence>
<gene>
    <name evidence="2" type="ORF">ACFQS3_19045</name>
</gene>
<keyword evidence="1" id="KW-1133">Transmembrane helix</keyword>
<feature type="transmembrane region" description="Helical" evidence="1">
    <location>
        <begin position="87"/>
        <end position="106"/>
    </location>
</feature>
<proteinExistence type="predicted"/>
<dbReference type="Proteomes" id="UP001596470">
    <property type="component" value="Unassembled WGS sequence"/>
</dbReference>